<dbReference type="Proteomes" id="UP000323142">
    <property type="component" value="Unassembled WGS sequence"/>
</dbReference>
<keyword evidence="6" id="KW-1185">Reference proteome</keyword>
<dbReference type="GO" id="GO:0005829">
    <property type="term" value="C:cytosol"/>
    <property type="evidence" value="ECO:0007669"/>
    <property type="project" value="TreeGrafter"/>
</dbReference>
<comment type="caution">
    <text evidence="5">The sequence shown here is derived from an EMBL/GenBank/DDBJ whole genome shotgun (WGS) entry which is preliminary data.</text>
</comment>
<dbReference type="PANTHER" id="PTHR24567">
    <property type="entry name" value="CRP FAMILY TRANSCRIPTIONAL REGULATORY PROTEIN"/>
    <property type="match status" value="1"/>
</dbReference>
<name>A0A5B2VPU0_9HYPH</name>
<dbReference type="InterPro" id="IPR014710">
    <property type="entry name" value="RmlC-like_jellyroll"/>
</dbReference>
<dbReference type="InterPro" id="IPR000595">
    <property type="entry name" value="cNMP-bd_dom"/>
</dbReference>
<dbReference type="SUPFAM" id="SSF51206">
    <property type="entry name" value="cAMP-binding domain-like"/>
    <property type="match status" value="1"/>
</dbReference>
<dbReference type="SMART" id="SM00100">
    <property type="entry name" value="cNMP"/>
    <property type="match status" value="1"/>
</dbReference>
<reference evidence="5 6" key="1">
    <citation type="submission" date="2019-09" db="EMBL/GenBank/DDBJ databases">
        <title>Salinarimonas rosea gen. nov., sp. nov., a new member of the a-2 subgroup of the Proteobacteria.</title>
        <authorList>
            <person name="Liu J."/>
        </authorList>
    </citation>
    <scope>NUCLEOTIDE SEQUENCE [LARGE SCALE GENOMIC DNA]</scope>
    <source>
        <strain evidence="5 6">BN140002</strain>
    </source>
</reference>
<accession>A0A5B2VPU0</accession>
<dbReference type="CDD" id="cd00038">
    <property type="entry name" value="CAP_ED"/>
    <property type="match status" value="1"/>
</dbReference>
<gene>
    <name evidence="5" type="ORF">F0L46_04910</name>
</gene>
<dbReference type="OrthoDB" id="7506088at2"/>
<dbReference type="Pfam" id="PF13545">
    <property type="entry name" value="HTH_Crp_2"/>
    <property type="match status" value="1"/>
</dbReference>
<dbReference type="GO" id="GO:0003700">
    <property type="term" value="F:DNA-binding transcription factor activity"/>
    <property type="evidence" value="ECO:0007669"/>
    <property type="project" value="TreeGrafter"/>
</dbReference>
<proteinExistence type="predicted"/>
<dbReference type="EMBL" id="VUOA01000009">
    <property type="protein sequence ID" value="KAA2241141.1"/>
    <property type="molecule type" value="Genomic_DNA"/>
</dbReference>
<dbReference type="InterPro" id="IPR018490">
    <property type="entry name" value="cNMP-bd_dom_sf"/>
</dbReference>
<dbReference type="Gene3D" id="1.10.10.10">
    <property type="entry name" value="Winged helix-like DNA-binding domain superfamily/Winged helix DNA-binding domain"/>
    <property type="match status" value="1"/>
</dbReference>
<dbReference type="RefSeq" id="WP_149815922.1">
    <property type="nucleotide sequence ID" value="NZ_VUOA01000009.1"/>
</dbReference>
<evidence type="ECO:0000313" key="6">
    <source>
        <dbReference type="Proteomes" id="UP000323142"/>
    </source>
</evidence>
<feature type="domain" description="Cyclic nucleotide-binding" evidence="4">
    <location>
        <begin position="15"/>
        <end position="136"/>
    </location>
</feature>
<evidence type="ECO:0000256" key="2">
    <source>
        <dbReference type="ARBA" id="ARBA00023125"/>
    </source>
</evidence>
<dbReference type="InterPro" id="IPR012318">
    <property type="entry name" value="HTH_CRP"/>
</dbReference>
<dbReference type="GO" id="GO:0003677">
    <property type="term" value="F:DNA binding"/>
    <property type="evidence" value="ECO:0007669"/>
    <property type="project" value="UniProtKB-KW"/>
</dbReference>
<reference evidence="5 6" key="2">
    <citation type="submission" date="2019-09" db="EMBL/GenBank/DDBJ databases">
        <authorList>
            <person name="Jin C."/>
        </authorList>
    </citation>
    <scope>NUCLEOTIDE SEQUENCE [LARGE SCALE GENOMIC DNA]</scope>
    <source>
        <strain evidence="5 6">BN140002</strain>
    </source>
</reference>
<protein>
    <submittedName>
        <fullName evidence="5">Crp/Fnr family transcriptional regulator</fullName>
    </submittedName>
</protein>
<dbReference type="InterPro" id="IPR036388">
    <property type="entry name" value="WH-like_DNA-bd_sf"/>
</dbReference>
<evidence type="ECO:0000256" key="3">
    <source>
        <dbReference type="ARBA" id="ARBA00023163"/>
    </source>
</evidence>
<dbReference type="Gene3D" id="2.60.120.10">
    <property type="entry name" value="Jelly Rolls"/>
    <property type="match status" value="1"/>
</dbReference>
<evidence type="ECO:0000256" key="1">
    <source>
        <dbReference type="ARBA" id="ARBA00023015"/>
    </source>
</evidence>
<evidence type="ECO:0000259" key="4">
    <source>
        <dbReference type="SMART" id="SM00100"/>
    </source>
</evidence>
<dbReference type="SUPFAM" id="SSF46785">
    <property type="entry name" value="Winged helix' DNA-binding domain"/>
    <property type="match status" value="1"/>
</dbReference>
<keyword evidence="3" id="KW-0804">Transcription</keyword>
<keyword evidence="1" id="KW-0805">Transcription regulation</keyword>
<dbReference type="AlphaFoldDB" id="A0A5B2VPU0"/>
<dbReference type="PANTHER" id="PTHR24567:SF74">
    <property type="entry name" value="HTH-TYPE TRANSCRIPTIONAL REGULATOR ARCR"/>
    <property type="match status" value="1"/>
</dbReference>
<evidence type="ECO:0000313" key="5">
    <source>
        <dbReference type="EMBL" id="KAA2241141.1"/>
    </source>
</evidence>
<sequence>MLTAAALLKFRSNRVLALLSDGALASIASECELLDLVVDEVLYDRGDLLTHAIFPLTGVISLVNVLDDGCRAEVATIGNEGLVGWAALMGQSRALARSHVAVAGTAWRVRIERLNALLEGSEEANAALLSYLKAMLAQSLQNTACNSVHSARQRCSSWLLKVHDRVEGETFYLRQDTLAEAVSLRRQTVSEVCVALQEVKAIRYSRACITITDRTRLEAESCECYFKNRQALSVFMTAREARPVCLDTDAVVQREQ</sequence>
<dbReference type="Pfam" id="PF00027">
    <property type="entry name" value="cNMP_binding"/>
    <property type="match status" value="1"/>
</dbReference>
<keyword evidence="2" id="KW-0238">DNA-binding</keyword>
<dbReference type="InterPro" id="IPR036390">
    <property type="entry name" value="WH_DNA-bd_sf"/>
</dbReference>
<organism evidence="5 6">
    <name type="scientific">Salinarimonas soli</name>
    <dbReference type="NCBI Taxonomy" id="1638099"/>
    <lineage>
        <taxon>Bacteria</taxon>
        <taxon>Pseudomonadati</taxon>
        <taxon>Pseudomonadota</taxon>
        <taxon>Alphaproteobacteria</taxon>
        <taxon>Hyphomicrobiales</taxon>
        <taxon>Salinarimonadaceae</taxon>
        <taxon>Salinarimonas</taxon>
    </lineage>
</organism>
<dbReference type="InterPro" id="IPR050397">
    <property type="entry name" value="Env_Response_Regulators"/>
</dbReference>